<dbReference type="AlphaFoldDB" id="A0A0A9HGG0"/>
<proteinExistence type="predicted"/>
<protein>
    <submittedName>
        <fullName evidence="1">Uncharacterized protein</fullName>
    </submittedName>
</protein>
<dbReference type="EMBL" id="GBRH01163950">
    <property type="protein sequence ID" value="JAE33946.1"/>
    <property type="molecule type" value="Transcribed_RNA"/>
</dbReference>
<accession>A0A0A9HGG0</accession>
<name>A0A0A9HGG0_ARUDO</name>
<sequence>MHNKIFRDTKSAGRREKLVFTSQQKRIKILECHSRRQCIQNYFLLPPSGIACSSAL</sequence>
<organism evidence="1">
    <name type="scientific">Arundo donax</name>
    <name type="common">Giant reed</name>
    <name type="synonym">Donax arundinaceus</name>
    <dbReference type="NCBI Taxonomy" id="35708"/>
    <lineage>
        <taxon>Eukaryota</taxon>
        <taxon>Viridiplantae</taxon>
        <taxon>Streptophyta</taxon>
        <taxon>Embryophyta</taxon>
        <taxon>Tracheophyta</taxon>
        <taxon>Spermatophyta</taxon>
        <taxon>Magnoliopsida</taxon>
        <taxon>Liliopsida</taxon>
        <taxon>Poales</taxon>
        <taxon>Poaceae</taxon>
        <taxon>PACMAD clade</taxon>
        <taxon>Arundinoideae</taxon>
        <taxon>Arundineae</taxon>
        <taxon>Arundo</taxon>
    </lineage>
</organism>
<reference evidence="1" key="1">
    <citation type="submission" date="2014-09" db="EMBL/GenBank/DDBJ databases">
        <authorList>
            <person name="Magalhaes I.L.F."/>
            <person name="Oliveira U."/>
            <person name="Santos F.R."/>
            <person name="Vidigal T.H.D.A."/>
            <person name="Brescovit A.D."/>
            <person name="Santos A.J."/>
        </authorList>
    </citation>
    <scope>NUCLEOTIDE SEQUENCE</scope>
    <source>
        <tissue evidence="1">Shoot tissue taken approximately 20 cm above the soil surface</tissue>
    </source>
</reference>
<reference evidence="1" key="2">
    <citation type="journal article" date="2015" name="Data Brief">
        <title>Shoot transcriptome of the giant reed, Arundo donax.</title>
        <authorList>
            <person name="Barrero R.A."/>
            <person name="Guerrero F.D."/>
            <person name="Moolhuijzen P."/>
            <person name="Goolsby J.A."/>
            <person name="Tidwell J."/>
            <person name="Bellgard S.E."/>
            <person name="Bellgard M.I."/>
        </authorList>
    </citation>
    <scope>NUCLEOTIDE SEQUENCE</scope>
    <source>
        <tissue evidence="1">Shoot tissue taken approximately 20 cm above the soil surface</tissue>
    </source>
</reference>
<evidence type="ECO:0000313" key="1">
    <source>
        <dbReference type="EMBL" id="JAE33946.1"/>
    </source>
</evidence>